<gene>
    <name evidence="12" type="ORF">B0T18DRAFT_317582</name>
</gene>
<keyword evidence="4 11" id="KW-0812">Transmembrane</keyword>
<keyword evidence="9" id="KW-0458">Lysosome</keyword>
<proteinExistence type="inferred from homology"/>
<evidence type="ECO:0000256" key="4">
    <source>
        <dbReference type="ARBA" id="ARBA00022692"/>
    </source>
</evidence>
<evidence type="ECO:0000256" key="9">
    <source>
        <dbReference type="ARBA" id="ARBA00023228"/>
    </source>
</evidence>
<comment type="caution">
    <text evidence="12">The sequence shown here is derived from an EMBL/GenBank/DDBJ whole genome shotgun (WGS) entry which is preliminary data.</text>
</comment>
<dbReference type="PANTHER" id="PTHR13131:SF5">
    <property type="entry name" value="CYSTINOSIN"/>
    <property type="match status" value="1"/>
</dbReference>
<dbReference type="PANTHER" id="PTHR13131">
    <property type="entry name" value="CYSTINOSIN"/>
    <property type="match status" value="1"/>
</dbReference>
<comment type="similarity">
    <text evidence="2">Belongs to the cystinosin family.</text>
</comment>
<feature type="transmembrane region" description="Helical" evidence="11">
    <location>
        <begin position="89"/>
        <end position="113"/>
    </location>
</feature>
<dbReference type="Proteomes" id="UP001172155">
    <property type="component" value="Unassembled WGS sequence"/>
</dbReference>
<evidence type="ECO:0000256" key="2">
    <source>
        <dbReference type="ARBA" id="ARBA00006855"/>
    </source>
</evidence>
<dbReference type="FunFam" id="1.20.1280.290:FF:000016">
    <property type="entry name" value="Cystinosin homolog"/>
    <property type="match status" value="1"/>
</dbReference>
<evidence type="ECO:0000256" key="8">
    <source>
        <dbReference type="ARBA" id="ARBA00023136"/>
    </source>
</evidence>
<name>A0AA40F6U6_9PEZI</name>
<evidence type="ECO:0000256" key="3">
    <source>
        <dbReference type="ARBA" id="ARBA00022448"/>
    </source>
</evidence>
<dbReference type="Gene3D" id="1.20.1280.290">
    <property type="match status" value="2"/>
</dbReference>
<dbReference type="AlphaFoldDB" id="A0AA40F6U6"/>
<keyword evidence="3" id="KW-0813">Transport</keyword>
<keyword evidence="5" id="KW-0677">Repeat</keyword>
<dbReference type="InterPro" id="IPR005282">
    <property type="entry name" value="LC_transporter"/>
</dbReference>
<dbReference type="GO" id="GO:0005774">
    <property type="term" value="C:vacuolar membrane"/>
    <property type="evidence" value="ECO:0007669"/>
    <property type="project" value="TreeGrafter"/>
</dbReference>
<evidence type="ECO:0000256" key="6">
    <source>
        <dbReference type="ARBA" id="ARBA00022847"/>
    </source>
</evidence>
<protein>
    <recommendedName>
        <fullName evidence="14">Cystinosin</fullName>
    </recommendedName>
</protein>
<evidence type="ECO:0000256" key="7">
    <source>
        <dbReference type="ARBA" id="ARBA00022989"/>
    </source>
</evidence>
<keyword evidence="7 11" id="KW-1133">Transmembrane helix</keyword>
<keyword evidence="6" id="KW-0769">Symport</keyword>
<reference evidence="12" key="1">
    <citation type="submission" date="2023-06" db="EMBL/GenBank/DDBJ databases">
        <title>Genome-scale phylogeny and comparative genomics of the fungal order Sordariales.</title>
        <authorList>
            <consortium name="Lawrence Berkeley National Laboratory"/>
            <person name="Hensen N."/>
            <person name="Bonometti L."/>
            <person name="Westerberg I."/>
            <person name="Brannstrom I.O."/>
            <person name="Guillou S."/>
            <person name="Cros-Aarteil S."/>
            <person name="Calhoun S."/>
            <person name="Haridas S."/>
            <person name="Kuo A."/>
            <person name="Mondo S."/>
            <person name="Pangilinan J."/>
            <person name="Riley R."/>
            <person name="LaButti K."/>
            <person name="Andreopoulos B."/>
            <person name="Lipzen A."/>
            <person name="Chen C."/>
            <person name="Yanf M."/>
            <person name="Daum C."/>
            <person name="Ng V."/>
            <person name="Clum A."/>
            <person name="Steindorff A."/>
            <person name="Ohm R."/>
            <person name="Martin F."/>
            <person name="Silar P."/>
            <person name="Natvig D."/>
            <person name="Lalanne C."/>
            <person name="Gautier V."/>
            <person name="Ament-velasquez S.L."/>
            <person name="Kruys A."/>
            <person name="Hutchinson M.I."/>
            <person name="Powell A.J."/>
            <person name="Barry K."/>
            <person name="Miller A.N."/>
            <person name="Grigoriev I.V."/>
            <person name="Debuchy R."/>
            <person name="Gladieux P."/>
            <person name="Thoren M.H."/>
            <person name="Johannesson H."/>
        </authorList>
    </citation>
    <scope>NUCLEOTIDE SEQUENCE</scope>
    <source>
        <strain evidence="12">SMH3187-1</strain>
    </source>
</reference>
<evidence type="ECO:0000313" key="12">
    <source>
        <dbReference type="EMBL" id="KAK0752289.1"/>
    </source>
</evidence>
<comment type="catalytic activity">
    <reaction evidence="10">
        <text>L-cystine(out) + H(+)(out) = L-cystine(in) + H(+)(in)</text>
        <dbReference type="Rhea" id="RHEA:66172"/>
        <dbReference type="ChEBI" id="CHEBI:15378"/>
        <dbReference type="ChEBI" id="CHEBI:35491"/>
    </reaction>
    <physiologicalReaction direction="left-to-right" evidence="10">
        <dbReference type="Rhea" id="RHEA:66173"/>
    </physiologicalReaction>
</comment>
<evidence type="ECO:0000256" key="11">
    <source>
        <dbReference type="SAM" id="Phobius"/>
    </source>
</evidence>
<dbReference type="EMBL" id="JAUKUD010000002">
    <property type="protein sequence ID" value="KAK0752289.1"/>
    <property type="molecule type" value="Genomic_DNA"/>
</dbReference>
<dbReference type="GO" id="GO:0015293">
    <property type="term" value="F:symporter activity"/>
    <property type="evidence" value="ECO:0007669"/>
    <property type="project" value="UniProtKB-KW"/>
</dbReference>
<dbReference type="SMART" id="SM00679">
    <property type="entry name" value="CTNS"/>
    <property type="match status" value="2"/>
</dbReference>
<feature type="transmembrane region" description="Helical" evidence="11">
    <location>
        <begin position="125"/>
        <end position="145"/>
    </location>
</feature>
<accession>A0AA40F6U6</accession>
<keyword evidence="13" id="KW-1185">Reference proteome</keyword>
<sequence>MAIGFLEILSIVFGWVYFFAWSLSFYPQSLLSWSRKSTSGSTVDFPFLNSLGFFAYFVSNLVFFYSPLIREQYDRRHEGLAPTVHINDIWFAGHGFLLSVITASQYFLPHVWGFRPSHGSKPSRFIMGVFSGCIIGVVFIVLVVLRSPHRNSVDGDVVRSSWVWLDATYAISYVKLVVTLIKYTPQVIVNYKNKSTVGWSISQILLDFAGGVLSITQQGIDSYLQGDWSGITGNPVKFALGNVSMMYDAVFVTQHYVLYPGGKEKAAETDSLLGRQPEDEERRIS</sequence>
<dbReference type="GO" id="GO:0000324">
    <property type="term" value="C:fungal-type vacuole"/>
    <property type="evidence" value="ECO:0007669"/>
    <property type="project" value="TreeGrafter"/>
</dbReference>
<evidence type="ECO:0000313" key="13">
    <source>
        <dbReference type="Proteomes" id="UP001172155"/>
    </source>
</evidence>
<keyword evidence="8 11" id="KW-0472">Membrane</keyword>
<evidence type="ECO:0000256" key="5">
    <source>
        <dbReference type="ARBA" id="ARBA00022737"/>
    </source>
</evidence>
<evidence type="ECO:0000256" key="10">
    <source>
        <dbReference type="ARBA" id="ARBA00048473"/>
    </source>
</evidence>
<dbReference type="Pfam" id="PF04193">
    <property type="entry name" value="PQ-loop"/>
    <property type="match status" value="2"/>
</dbReference>
<evidence type="ECO:0000256" key="1">
    <source>
        <dbReference type="ARBA" id="ARBA00004155"/>
    </source>
</evidence>
<feature type="transmembrane region" description="Helical" evidence="11">
    <location>
        <begin position="5"/>
        <end position="27"/>
    </location>
</feature>
<dbReference type="GO" id="GO:0015184">
    <property type="term" value="F:L-cystine transmembrane transporter activity"/>
    <property type="evidence" value="ECO:0007669"/>
    <property type="project" value="TreeGrafter"/>
</dbReference>
<dbReference type="InterPro" id="IPR006603">
    <property type="entry name" value="PQ-loop_rpt"/>
</dbReference>
<comment type="subcellular location">
    <subcellularLocation>
        <location evidence="1">Lysosome membrane</location>
        <topology evidence="1">Multi-pass membrane protein</topology>
    </subcellularLocation>
</comment>
<evidence type="ECO:0008006" key="14">
    <source>
        <dbReference type="Google" id="ProtNLM"/>
    </source>
</evidence>
<organism evidence="12 13">
    <name type="scientific">Schizothecium vesticola</name>
    <dbReference type="NCBI Taxonomy" id="314040"/>
    <lineage>
        <taxon>Eukaryota</taxon>
        <taxon>Fungi</taxon>
        <taxon>Dikarya</taxon>
        <taxon>Ascomycota</taxon>
        <taxon>Pezizomycotina</taxon>
        <taxon>Sordariomycetes</taxon>
        <taxon>Sordariomycetidae</taxon>
        <taxon>Sordariales</taxon>
        <taxon>Schizotheciaceae</taxon>
        <taxon>Schizothecium</taxon>
    </lineage>
</organism>
<feature type="transmembrane region" description="Helical" evidence="11">
    <location>
        <begin position="47"/>
        <end position="68"/>
    </location>
</feature>